<reference evidence="1 2" key="1">
    <citation type="submission" date="2018-12" db="EMBL/GenBank/DDBJ databases">
        <authorList>
            <consortium name="Pathogen Informatics"/>
        </authorList>
    </citation>
    <scope>NUCLEOTIDE SEQUENCE [LARGE SCALE GENOMIC DNA]</scope>
    <source>
        <strain evidence="1 2">NCTC10437</strain>
    </source>
</reference>
<organism evidence="1 2">
    <name type="scientific">Mycolicibacterium aurum</name>
    <name type="common">Mycobacterium aurum</name>
    <dbReference type="NCBI Taxonomy" id="1791"/>
    <lineage>
        <taxon>Bacteria</taxon>
        <taxon>Bacillati</taxon>
        <taxon>Actinomycetota</taxon>
        <taxon>Actinomycetes</taxon>
        <taxon>Mycobacteriales</taxon>
        <taxon>Mycobacteriaceae</taxon>
        <taxon>Mycolicibacterium</taxon>
    </lineage>
</organism>
<sequence>MLPSLFPSAYSQPMSVKVDLDTLADTLGDFSFAYLVTVGDDYRAHTVAVDPVLTDGVLQIDSVGNSTRRNSSAHPQVTLVWPPREAGGYSLIVDGAASVAGDGLAVRPTGAVLHRPAVAGTPTASGCGDDCVPLNG</sequence>
<name>A0A448IG83_MYCAU</name>
<keyword evidence="2" id="KW-1185">Reference proteome</keyword>
<accession>A0A448IG83</accession>
<dbReference type="Gene3D" id="2.30.110.10">
    <property type="entry name" value="Electron Transport, Fmn-binding Protein, Chain A"/>
    <property type="match status" value="1"/>
</dbReference>
<gene>
    <name evidence="1" type="ORF">NCTC10437_00623</name>
</gene>
<evidence type="ECO:0000313" key="1">
    <source>
        <dbReference type="EMBL" id="VEG51513.1"/>
    </source>
</evidence>
<proteinExistence type="predicted"/>
<dbReference type="EMBL" id="LR134356">
    <property type="protein sequence ID" value="VEG51513.1"/>
    <property type="molecule type" value="Genomic_DNA"/>
</dbReference>
<dbReference type="AlphaFoldDB" id="A0A448IG83"/>
<dbReference type="STRING" id="1791.GCA_001049355_02470"/>
<dbReference type="SUPFAM" id="SSF50475">
    <property type="entry name" value="FMN-binding split barrel"/>
    <property type="match status" value="1"/>
</dbReference>
<dbReference type="KEGG" id="mauu:NCTC10437_00623"/>
<protein>
    <submittedName>
        <fullName evidence="1">Pyridoxamine 5'-phosphate oxidase-like protein</fullName>
    </submittedName>
</protein>
<dbReference type="Proteomes" id="UP000279306">
    <property type="component" value="Chromosome"/>
</dbReference>
<evidence type="ECO:0000313" key="2">
    <source>
        <dbReference type="Proteomes" id="UP000279306"/>
    </source>
</evidence>
<dbReference type="InterPro" id="IPR012349">
    <property type="entry name" value="Split_barrel_FMN-bd"/>
</dbReference>